<gene>
    <name evidence="2" type="ORF">GCM10022236_06360</name>
</gene>
<protein>
    <submittedName>
        <fullName evidence="2">Uncharacterized protein</fullName>
    </submittedName>
</protein>
<dbReference type="Proteomes" id="UP001501490">
    <property type="component" value="Unassembled WGS sequence"/>
</dbReference>
<organism evidence="2 3">
    <name type="scientific">Microlunatus ginsengisoli</name>
    <dbReference type="NCBI Taxonomy" id="363863"/>
    <lineage>
        <taxon>Bacteria</taxon>
        <taxon>Bacillati</taxon>
        <taxon>Actinomycetota</taxon>
        <taxon>Actinomycetes</taxon>
        <taxon>Propionibacteriales</taxon>
        <taxon>Propionibacteriaceae</taxon>
        <taxon>Microlunatus</taxon>
    </lineage>
</organism>
<evidence type="ECO:0000313" key="2">
    <source>
        <dbReference type="EMBL" id="GAA3607273.1"/>
    </source>
</evidence>
<proteinExistence type="predicted"/>
<reference evidence="3" key="1">
    <citation type="journal article" date="2019" name="Int. J. Syst. Evol. Microbiol.">
        <title>The Global Catalogue of Microorganisms (GCM) 10K type strain sequencing project: providing services to taxonomists for standard genome sequencing and annotation.</title>
        <authorList>
            <consortium name="The Broad Institute Genomics Platform"/>
            <consortium name="The Broad Institute Genome Sequencing Center for Infectious Disease"/>
            <person name="Wu L."/>
            <person name="Ma J."/>
        </authorList>
    </citation>
    <scope>NUCLEOTIDE SEQUENCE [LARGE SCALE GENOMIC DNA]</scope>
    <source>
        <strain evidence="3">JCM 16929</strain>
    </source>
</reference>
<name>A0ABP6ZIK3_9ACTN</name>
<keyword evidence="3" id="KW-1185">Reference proteome</keyword>
<sequence length="77" mass="8395">MKSYREPTTTQVASTQLAQSHNTRTAWRDSALLHNTSRGAPSMGTAPAVLASSRLVITSRAHANYIVQTNARRDTNV</sequence>
<comment type="caution">
    <text evidence="2">The sequence shown here is derived from an EMBL/GenBank/DDBJ whole genome shotgun (WGS) entry which is preliminary data.</text>
</comment>
<dbReference type="EMBL" id="BAABAB010000005">
    <property type="protein sequence ID" value="GAA3607273.1"/>
    <property type="molecule type" value="Genomic_DNA"/>
</dbReference>
<accession>A0ABP6ZIK3</accession>
<feature type="compositionally biased region" description="Polar residues" evidence="1">
    <location>
        <begin position="1"/>
        <end position="25"/>
    </location>
</feature>
<evidence type="ECO:0000256" key="1">
    <source>
        <dbReference type="SAM" id="MobiDB-lite"/>
    </source>
</evidence>
<feature type="region of interest" description="Disordered" evidence="1">
    <location>
        <begin position="1"/>
        <end position="45"/>
    </location>
</feature>
<evidence type="ECO:0000313" key="3">
    <source>
        <dbReference type="Proteomes" id="UP001501490"/>
    </source>
</evidence>